<dbReference type="AlphaFoldDB" id="A0A0F0GK57"/>
<reference evidence="1 2" key="1">
    <citation type="submission" date="2015-02" db="EMBL/GenBank/DDBJ databases">
        <authorList>
            <person name="Ju K.-S."/>
            <person name="Doroghazi J.R."/>
            <person name="Metcalf W."/>
        </authorList>
    </citation>
    <scope>NUCLEOTIDE SEQUENCE [LARGE SCALE GENOMIC DNA]</scope>
    <source>
        <strain evidence="1 2">NRRL B-16140</strain>
    </source>
</reference>
<evidence type="ECO:0000313" key="2">
    <source>
        <dbReference type="Proteomes" id="UP000033393"/>
    </source>
</evidence>
<proteinExistence type="predicted"/>
<name>A0A0F0GK57_LENAE</name>
<comment type="caution">
    <text evidence="1">The sequence shown here is derived from an EMBL/GenBank/DDBJ whole genome shotgun (WGS) entry which is preliminary data.</text>
</comment>
<dbReference type="eggNOG" id="ENOG503390K">
    <property type="taxonomic scope" value="Bacteria"/>
</dbReference>
<evidence type="ECO:0000313" key="1">
    <source>
        <dbReference type="EMBL" id="KJK42337.1"/>
    </source>
</evidence>
<dbReference type="Proteomes" id="UP000033393">
    <property type="component" value="Unassembled WGS sequence"/>
</dbReference>
<sequence length="67" mass="7440">MIGKRGRVTGRVGPGLVGEVMISVRGGAEAFYAYPADESSMIEIGQQILVVDFEEPRTVYVQRWRPL</sequence>
<dbReference type="EMBL" id="JYJG01000357">
    <property type="protein sequence ID" value="KJK42337.1"/>
    <property type="molecule type" value="Genomic_DNA"/>
</dbReference>
<dbReference type="InterPro" id="IPR012340">
    <property type="entry name" value="NA-bd_OB-fold"/>
</dbReference>
<organism evidence="1 2">
    <name type="scientific">Lentzea aerocolonigenes</name>
    <name type="common">Lechevalieria aerocolonigenes</name>
    <name type="synonym">Saccharothrix aerocolonigenes</name>
    <dbReference type="NCBI Taxonomy" id="68170"/>
    <lineage>
        <taxon>Bacteria</taxon>
        <taxon>Bacillati</taxon>
        <taxon>Actinomycetota</taxon>
        <taxon>Actinomycetes</taxon>
        <taxon>Pseudonocardiales</taxon>
        <taxon>Pseudonocardiaceae</taxon>
        <taxon>Lentzea</taxon>
    </lineage>
</organism>
<dbReference type="PATRIC" id="fig|68170.10.peg.9814"/>
<keyword evidence="2" id="KW-1185">Reference proteome</keyword>
<gene>
    <name evidence="1" type="ORF">UK23_37660</name>
</gene>
<accession>A0A0F0GK57</accession>
<protein>
    <submittedName>
        <fullName evidence="1">Uncharacterized protein</fullName>
    </submittedName>
</protein>
<dbReference type="Gene3D" id="2.40.50.140">
    <property type="entry name" value="Nucleic acid-binding proteins"/>
    <property type="match status" value="1"/>
</dbReference>